<sequence length="79" mass="9150">MSPEAETMLVNHLAMWIYGLWTTDTISFKNPRSRMICTMGPSFNLYYLSHTNRSFQDVLRSPGSNSVWRAADYNIIESQ</sequence>
<keyword evidence="2" id="KW-1185">Reference proteome</keyword>
<evidence type="ECO:0000313" key="1">
    <source>
        <dbReference type="EMBL" id="KIJ92545.1"/>
    </source>
</evidence>
<dbReference type="Proteomes" id="UP000054477">
    <property type="component" value="Unassembled WGS sequence"/>
</dbReference>
<dbReference type="HOGENOM" id="CLU_2606408_0_0_1"/>
<name>A0A0C9WP55_9AGAR</name>
<dbReference type="AlphaFoldDB" id="A0A0C9WP55"/>
<dbReference type="EMBL" id="KN838902">
    <property type="protein sequence ID" value="KIJ92545.1"/>
    <property type="molecule type" value="Genomic_DNA"/>
</dbReference>
<organism evidence="1 2">
    <name type="scientific">Laccaria amethystina LaAM-08-1</name>
    <dbReference type="NCBI Taxonomy" id="1095629"/>
    <lineage>
        <taxon>Eukaryota</taxon>
        <taxon>Fungi</taxon>
        <taxon>Dikarya</taxon>
        <taxon>Basidiomycota</taxon>
        <taxon>Agaricomycotina</taxon>
        <taxon>Agaricomycetes</taxon>
        <taxon>Agaricomycetidae</taxon>
        <taxon>Agaricales</taxon>
        <taxon>Agaricineae</taxon>
        <taxon>Hydnangiaceae</taxon>
        <taxon>Laccaria</taxon>
    </lineage>
</organism>
<accession>A0A0C9WP55</accession>
<evidence type="ECO:0000313" key="2">
    <source>
        <dbReference type="Proteomes" id="UP000054477"/>
    </source>
</evidence>
<reference evidence="1 2" key="1">
    <citation type="submission" date="2014-04" db="EMBL/GenBank/DDBJ databases">
        <authorList>
            <consortium name="DOE Joint Genome Institute"/>
            <person name="Kuo A."/>
            <person name="Kohler A."/>
            <person name="Nagy L.G."/>
            <person name="Floudas D."/>
            <person name="Copeland A."/>
            <person name="Barry K.W."/>
            <person name="Cichocki N."/>
            <person name="Veneault-Fourrey C."/>
            <person name="LaButti K."/>
            <person name="Lindquist E.A."/>
            <person name="Lipzen A."/>
            <person name="Lundell T."/>
            <person name="Morin E."/>
            <person name="Murat C."/>
            <person name="Sun H."/>
            <person name="Tunlid A."/>
            <person name="Henrissat B."/>
            <person name="Grigoriev I.V."/>
            <person name="Hibbett D.S."/>
            <person name="Martin F."/>
            <person name="Nordberg H.P."/>
            <person name="Cantor M.N."/>
            <person name="Hua S.X."/>
        </authorList>
    </citation>
    <scope>NUCLEOTIDE SEQUENCE [LARGE SCALE GENOMIC DNA]</scope>
    <source>
        <strain evidence="1 2">LaAM-08-1</strain>
    </source>
</reference>
<proteinExistence type="predicted"/>
<gene>
    <name evidence="1" type="ORF">K443DRAFT_685185</name>
</gene>
<protein>
    <submittedName>
        <fullName evidence="1">Uncharacterized protein</fullName>
    </submittedName>
</protein>
<reference evidence="2" key="2">
    <citation type="submission" date="2015-01" db="EMBL/GenBank/DDBJ databases">
        <title>Evolutionary Origins and Diversification of the Mycorrhizal Mutualists.</title>
        <authorList>
            <consortium name="DOE Joint Genome Institute"/>
            <consortium name="Mycorrhizal Genomics Consortium"/>
            <person name="Kohler A."/>
            <person name="Kuo A."/>
            <person name="Nagy L.G."/>
            <person name="Floudas D."/>
            <person name="Copeland A."/>
            <person name="Barry K.W."/>
            <person name="Cichocki N."/>
            <person name="Veneault-Fourrey C."/>
            <person name="LaButti K."/>
            <person name="Lindquist E.A."/>
            <person name="Lipzen A."/>
            <person name="Lundell T."/>
            <person name="Morin E."/>
            <person name="Murat C."/>
            <person name="Riley R."/>
            <person name="Ohm R."/>
            <person name="Sun H."/>
            <person name="Tunlid A."/>
            <person name="Henrissat B."/>
            <person name="Grigoriev I.V."/>
            <person name="Hibbett D.S."/>
            <person name="Martin F."/>
        </authorList>
    </citation>
    <scope>NUCLEOTIDE SEQUENCE [LARGE SCALE GENOMIC DNA]</scope>
    <source>
        <strain evidence="2">LaAM-08-1</strain>
    </source>
</reference>